<reference evidence="3" key="1">
    <citation type="journal article" date="2019" name="Int. J. Syst. Evol. Microbiol.">
        <title>The Global Catalogue of Microorganisms (GCM) 10K type strain sequencing project: providing services to taxonomists for standard genome sequencing and annotation.</title>
        <authorList>
            <consortium name="The Broad Institute Genomics Platform"/>
            <consortium name="The Broad Institute Genome Sequencing Center for Infectious Disease"/>
            <person name="Wu L."/>
            <person name="Ma J."/>
        </authorList>
    </citation>
    <scope>NUCLEOTIDE SEQUENCE [LARGE SCALE GENOMIC DNA]</scope>
    <source>
        <strain evidence="3">CCUG 42001</strain>
    </source>
</reference>
<dbReference type="InterPro" id="IPR010982">
    <property type="entry name" value="Lambda_DNA-bd_dom_sf"/>
</dbReference>
<dbReference type="SMART" id="SM00530">
    <property type="entry name" value="HTH_XRE"/>
    <property type="match status" value="1"/>
</dbReference>
<dbReference type="Gene3D" id="1.10.260.40">
    <property type="entry name" value="lambda repressor-like DNA-binding domains"/>
    <property type="match status" value="1"/>
</dbReference>
<feature type="domain" description="HTH cro/C1-type" evidence="1">
    <location>
        <begin position="4"/>
        <end position="59"/>
    </location>
</feature>
<dbReference type="RefSeq" id="WP_381450712.1">
    <property type="nucleotide sequence ID" value="NZ_JAMXWN010000005.1"/>
</dbReference>
<evidence type="ECO:0000313" key="3">
    <source>
        <dbReference type="Proteomes" id="UP001596267"/>
    </source>
</evidence>
<dbReference type="CDD" id="cd00093">
    <property type="entry name" value="HTH_XRE"/>
    <property type="match status" value="1"/>
</dbReference>
<name>A0ABW1WBZ5_9BACL</name>
<organism evidence="2 3">
    <name type="scientific">Sporolactobacillus kofuensis</name>
    <dbReference type="NCBI Taxonomy" id="269672"/>
    <lineage>
        <taxon>Bacteria</taxon>
        <taxon>Bacillati</taxon>
        <taxon>Bacillota</taxon>
        <taxon>Bacilli</taxon>
        <taxon>Bacillales</taxon>
        <taxon>Sporolactobacillaceae</taxon>
        <taxon>Sporolactobacillus</taxon>
    </lineage>
</organism>
<evidence type="ECO:0000313" key="2">
    <source>
        <dbReference type="EMBL" id="MFC6385107.1"/>
    </source>
</evidence>
<protein>
    <submittedName>
        <fullName evidence="2">Helix-turn-helix domain-containing protein</fullName>
    </submittedName>
</protein>
<dbReference type="SUPFAM" id="SSF47413">
    <property type="entry name" value="lambda repressor-like DNA-binding domains"/>
    <property type="match status" value="1"/>
</dbReference>
<gene>
    <name evidence="2" type="ORF">ACFP7A_00710</name>
</gene>
<dbReference type="InterPro" id="IPR001387">
    <property type="entry name" value="Cro/C1-type_HTH"/>
</dbReference>
<proteinExistence type="predicted"/>
<comment type="caution">
    <text evidence="2">The sequence shown here is derived from an EMBL/GenBank/DDBJ whole genome shotgun (WGS) entry which is preliminary data.</text>
</comment>
<dbReference type="Proteomes" id="UP001596267">
    <property type="component" value="Unassembled WGS sequence"/>
</dbReference>
<dbReference type="PROSITE" id="PS50943">
    <property type="entry name" value="HTH_CROC1"/>
    <property type="match status" value="1"/>
</dbReference>
<dbReference type="Pfam" id="PF01381">
    <property type="entry name" value="HTH_3"/>
    <property type="match status" value="1"/>
</dbReference>
<dbReference type="EMBL" id="JBHSTQ010000001">
    <property type="protein sequence ID" value="MFC6385107.1"/>
    <property type="molecule type" value="Genomic_DNA"/>
</dbReference>
<keyword evidence="3" id="KW-1185">Reference proteome</keyword>
<accession>A0ABW1WBZ5</accession>
<evidence type="ECO:0000259" key="1">
    <source>
        <dbReference type="PROSITE" id="PS50943"/>
    </source>
</evidence>
<sequence>MNKIARIIEEKGLRKGFIANKCGISPGTLSKIISGETKEPSLSVAIRLARALGTTVEDLWGNMD</sequence>